<feature type="domain" description="UPF0033" evidence="1">
    <location>
        <begin position="5"/>
        <end position="60"/>
    </location>
</feature>
<keyword evidence="3" id="KW-1185">Reference proteome</keyword>
<evidence type="ECO:0000313" key="3">
    <source>
        <dbReference type="Proteomes" id="UP000184603"/>
    </source>
</evidence>
<dbReference type="SUPFAM" id="SSF75169">
    <property type="entry name" value="DsrEFH-like"/>
    <property type="match status" value="1"/>
</dbReference>
<dbReference type="RefSeq" id="WP_073613534.1">
    <property type="nucleotide sequence ID" value="NZ_FRFE01000009.1"/>
</dbReference>
<dbReference type="NCBIfam" id="TIGR03527">
    <property type="entry name" value="selenium_YedF"/>
    <property type="match status" value="1"/>
</dbReference>
<dbReference type="InterPro" id="IPR036868">
    <property type="entry name" value="TusA-like_sf"/>
</dbReference>
<dbReference type="InterPro" id="IPR019870">
    <property type="entry name" value="Se_metab_YedF"/>
</dbReference>
<evidence type="ECO:0000259" key="1">
    <source>
        <dbReference type="Pfam" id="PF01206"/>
    </source>
</evidence>
<dbReference type="OrthoDB" id="9801500at2"/>
<dbReference type="STRING" id="1121416.SAMN02745220_02243"/>
<dbReference type="AlphaFoldDB" id="A0A1M7Y6R8"/>
<dbReference type="InterPro" id="IPR003787">
    <property type="entry name" value="Sulphur_relay_DsrE/F-like"/>
</dbReference>
<dbReference type="EMBL" id="FRFE01000009">
    <property type="protein sequence ID" value="SHO48291.1"/>
    <property type="molecule type" value="Genomic_DNA"/>
</dbReference>
<dbReference type="Proteomes" id="UP000184603">
    <property type="component" value="Unassembled WGS sequence"/>
</dbReference>
<organism evidence="2 3">
    <name type="scientific">Desulfopila aestuarii DSM 18488</name>
    <dbReference type="NCBI Taxonomy" id="1121416"/>
    <lineage>
        <taxon>Bacteria</taxon>
        <taxon>Pseudomonadati</taxon>
        <taxon>Thermodesulfobacteriota</taxon>
        <taxon>Desulfobulbia</taxon>
        <taxon>Desulfobulbales</taxon>
        <taxon>Desulfocapsaceae</taxon>
        <taxon>Desulfopila</taxon>
    </lineage>
</organism>
<proteinExistence type="predicted"/>
<dbReference type="InterPro" id="IPR027396">
    <property type="entry name" value="DsrEFH-like"/>
</dbReference>
<sequence length="205" mass="22211">MAKLIDARGLSCPAPVLLVKDTLEKESLQELTVLVDDEACRENVTRFLGSQNFEVLDTGQGNHIQLEARRTSTANAVETKATAQQTNENPDGSQKILILVASDRLGSGDDTLGEKLMINYLKTVKEMGNDLWQLVFVNSGVKLTTESSAVLQVLQEYERAGVIILACGTCLEHFGLTSAKMVGETTNMLDIVTATQLADKVINIG</sequence>
<dbReference type="InterPro" id="IPR001455">
    <property type="entry name" value="TusA-like"/>
</dbReference>
<dbReference type="Pfam" id="PF01206">
    <property type="entry name" value="TusA"/>
    <property type="match status" value="1"/>
</dbReference>
<gene>
    <name evidence="2" type="ORF">SAMN02745220_02243</name>
</gene>
<evidence type="ECO:0000313" key="2">
    <source>
        <dbReference type="EMBL" id="SHO48291.1"/>
    </source>
</evidence>
<dbReference type="SUPFAM" id="SSF64307">
    <property type="entry name" value="SirA-like"/>
    <property type="match status" value="1"/>
</dbReference>
<reference evidence="2 3" key="1">
    <citation type="submission" date="2016-12" db="EMBL/GenBank/DDBJ databases">
        <authorList>
            <person name="Song W.-J."/>
            <person name="Kurnit D.M."/>
        </authorList>
    </citation>
    <scope>NUCLEOTIDE SEQUENCE [LARGE SCALE GENOMIC DNA]</scope>
    <source>
        <strain evidence="2 3">DSM 18488</strain>
    </source>
</reference>
<protein>
    <submittedName>
        <fullName evidence="2">Selenium metabolism protein YedF</fullName>
    </submittedName>
</protein>
<dbReference type="Gene3D" id="3.30.110.40">
    <property type="entry name" value="TusA-like domain"/>
    <property type="match status" value="1"/>
</dbReference>
<dbReference type="Pfam" id="PF02635">
    <property type="entry name" value="DsrE"/>
    <property type="match status" value="1"/>
</dbReference>
<name>A0A1M7Y6R8_9BACT</name>
<accession>A0A1M7Y6R8</accession>